<comment type="caution">
    <text evidence="2">The sequence shown here is derived from an EMBL/GenBank/DDBJ whole genome shotgun (WGS) entry which is preliminary data.</text>
</comment>
<feature type="transmembrane region" description="Helical" evidence="1">
    <location>
        <begin position="48"/>
        <end position="70"/>
    </location>
</feature>
<evidence type="ECO:0008006" key="4">
    <source>
        <dbReference type="Google" id="ProtNLM"/>
    </source>
</evidence>
<keyword evidence="1" id="KW-1133">Transmembrane helix</keyword>
<name>A0A919F8H4_9XANT</name>
<organism evidence="2 3">
    <name type="scientific">Xanthomonas boreopolis</name>
    <dbReference type="NCBI Taxonomy" id="86183"/>
    <lineage>
        <taxon>Bacteria</taxon>
        <taxon>Pseudomonadati</taxon>
        <taxon>Pseudomonadota</taxon>
        <taxon>Gammaproteobacteria</taxon>
        <taxon>Lysobacterales</taxon>
        <taxon>Lysobacteraceae</taxon>
        <taxon>Xanthomonas</taxon>
    </lineage>
</organism>
<evidence type="ECO:0000313" key="2">
    <source>
        <dbReference type="EMBL" id="GHH53668.1"/>
    </source>
</evidence>
<protein>
    <recommendedName>
        <fullName evidence="4">EamA domain-containing protein</fullName>
    </recommendedName>
</protein>
<sequence>MSLLAATLWLLTVVVDTAGQLAFKTAAVEGIAAGGDVVARWRHRLARPWLWVGVASYVVEFLAWIAFLSLVPLSEGVLLGSVNILALMLAGRVFFGERLTPLRLAGMSLIGLGVMVVGVGG</sequence>
<proteinExistence type="predicted"/>
<gene>
    <name evidence="2" type="ORF">GCM10009090_19340</name>
</gene>
<dbReference type="Proteomes" id="UP000623958">
    <property type="component" value="Unassembled WGS sequence"/>
</dbReference>
<keyword evidence="3" id="KW-1185">Reference proteome</keyword>
<reference evidence="2" key="1">
    <citation type="journal article" date="2014" name="Int. J. Syst. Evol. Microbiol.">
        <title>Complete genome sequence of Corynebacterium casei LMG S-19264T (=DSM 44701T), isolated from a smear-ripened cheese.</title>
        <authorList>
            <consortium name="US DOE Joint Genome Institute (JGI-PGF)"/>
            <person name="Walter F."/>
            <person name="Albersmeier A."/>
            <person name="Kalinowski J."/>
            <person name="Ruckert C."/>
        </authorList>
    </citation>
    <scope>NUCLEOTIDE SEQUENCE</scope>
    <source>
        <strain evidence="2">JCM 13306</strain>
    </source>
</reference>
<feature type="transmembrane region" description="Helical" evidence="1">
    <location>
        <begin position="77"/>
        <end position="95"/>
    </location>
</feature>
<dbReference type="EMBL" id="BNBA01000013">
    <property type="protein sequence ID" value="GHH53668.1"/>
    <property type="molecule type" value="Genomic_DNA"/>
</dbReference>
<keyword evidence="1" id="KW-0812">Transmembrane</keyword>
<dbReference type="RefSeq" id="WP_140727568.1">
    <property type="nucleotide sequence ID" value="NZ_BNBA01000013.1"/>
</dbReference>
<evidence type="ECO:0000313" key="3">
    <source>
        <dbReference type="Proteomes" id="UP000623958"/>
    </source>
</evidence>
<keyword evidence="1" id="KW-0472">Membrane</keyword>
<dbReference type="InterPro" id="IPR037185">
    <property type="entry name" value="EmrE-like"/>
</dbReference>
<accession>A0A919F8H4</accession>
<dbReference type="Gene3D" id="1.10.3730.20">
    <property type="match status" value="1"/>
</dbReference>
<dbReference type="AlphaFoldDB" id="A0A919F8H4"/>
<feature type="transmembrane region" description="Helical" evidence="1">
    <location>
        <begin position="101"/>
        <end position="120"/>
    </location>
</feature>
<evidence type="ECO:0000256" key="1">
    <source>
        <dbReference type="SAM" id="Phobius"/>
    </source>
</evidence>
<dbReference type="SUPFAM" id="SSF103481">
    <property type="entry name" value="Multidrug resistance efflux transporter EmrE"/>
    <property type="match status" value="1"/>
</dbReference>
<reference evidence="2" key="2">
    <citation type="submission" date="2020-09" db="EMBL/GenBank/DDBJ databases">
        <authorList>
            <person name="Sun Q."/>
            <person name="Ohkuma M."/>
        </authorList>
    </citation>
    <scope>NUCLEOTIDE SEQUENCE</scope>
    <source>
        <strain evidence="2">JCM 13306</strain>
    </source>
</reference>